<evidence type="ECO:0000256" key="1">
    <source>
        <dbReference type="SAM" id="Phobius"/>
    </source>
</evidence>
<dbReference type="EMBL" id="JBBLYY010000013">
    <property type="protein sequence ID" value="MEK0170164.1"/>
    <property type="molecule type" value="Genomic_DNA"/>
</dbReference>
<sequence>MEHRSRTVLRAVRDAVLVVVGSVAIGLVIVIAGLGWLDGMPYRGSSTEAAYIAVAVAAVAVCGFGALVGLAAIRASVGSSDGARRAGSRRSAPDR</sequence>
<feature type="transmembrane region" description="Helical" evidence="1">
    <location>
        <begin position="12"/>
        <end position="37"/>
    </location>
</feature>
<keyword evidence="3" id="KW-1185">Reference proteome</keyword>
<keyword evidence="1" id="KW-1133">Transmembrane helix</keyword>
<dbReference type="Proteomes" id="UP001370299">
    <property type="component" value="Unassembled WGS sequence"/>
</dbReference>
<protein>
    <submittedName>
        <fullName evidence="2">Uncharacterized protein</fullName>
    </submittedName>
</protein>
<feature type="transmembrane region" description="Helical" evidence="1">
    <location>
        <begin position="49"/>
        <end position="75"/>
    </location>
</feature>
<keyword evidence="1" id="KW-0472">Membrane</keyword>
<accession>A0ABU8Y6H5</accession>
<proteinExistence type="predicted"/>
<organism evidence="2 3">
    <name type="scientific">Curtobacterium citreum</name>
    <dbReference type="NCBI Taxonomy" id="2036"/>
    <lineage>
        <taxon>Bacteria</taxon>
        <taxon>Bacillati</taxon>
        <taxon>Actinomycetota</taxon>
        <taxon>Actinomycetes</taxon>
        <taxon>Micrococcales</taxon>
        <taxon>Microbacteriaceae</taxon>
        <taxon>Curtobacterium</taxon>
    </lineage>
</organism>
<gene>
    <name evidence="2" type="ORF">WMN62_01645</name>
</gene>
<dbReference type="RefSeq" id="WP_340196785.1">
    <property type="nucleotide sequence ID" value="NZ_JBBKAP010000047.1"/>
</dbReference>
<comment type="caution">
    <text evidence="2">The sequence shown here is derived from an EMBL/GenBank/DDBJ whole genome shotgun (WGS) entry which is preliminary data.</text>
</comment>
<evidence type="ECO:0000313" key="3">
    <source>
        <dbReference type="Proteomes" id="UP001370299"/>
    </source>
</evidence>
<keyword evidence="1" id="KW-0812">Transmembrane</keyword>
<evidence type="ECO:0000313" key="2">
    <source>
        <dbReference type="EMBL" id="MEK0170164.1"/>
    </source>
</evidence>
<name>A0ABU8Y6H5_9MICO</name>
<reference evidence="2 3" key="1">
    <citation type="submission" date="2024-03" db="EMBL/GenBank/DDBJ databases">
        <title>Whole genomes of four grape xylem sap localized bacterial endophytes.</title>
        <authorList>
            <person name="Kumar G."/>
            <person name="Savka M.A."/>
        </authorList>
    </citation>
    <scope>NUCLEOTIDE SEQUENCE [LARGE SCALE GENOMIC DNA]</scope>
    <source>
        <strain evidence="2 3">RIT_GXS8</strain>
    </source>
</reference>